<feature type="transmembrane region" description="Helical" evidence="2">
    <location>
        <begin position="128"/>
        <end position="147"/>
    </location>
</feature>
<organism evidence="3 4">
    <name type="scientific">Streptomyces bambusae</name>
    <dbReference type="NCBI Taxonomy" id="1550616"/>
    <lineage>
        <taxon>Bacteria</taxon>
        <taxon>Bacillati</taxon>
        <taxon>Actinomycetota</taxon>
        <taxon>Actinomycetes</taxon>
        <taxon>Kitasatosporales</taxon>
        <taxon>Streptomycetaceae</taxon>
        <taxon>Streptomyces</taxon>
    </lineage>
</organism>
<feature type="compositionally biased region" description="Basic residues" evidence="1">
    <location>
        <begin position="23"/>
        <end position="35"/>
    </location>
</feature>
<dbReference type="Proteomes" id="UP000812013">
    <property type="component" value="Unassembled WGS sequence"/>
</dbReference>
<feature type="region of interest" description="Disordered" evidence="1">
    <location>
        <begin position="187"/>
        <end position="250"/>
    </location>
</feature>
<reference evidence="3 4" key="1">
    <citation type="submission" date="2019-12" db="EMBL/GenBank/DDBJ databases">
        <title>Genome sequence of Streptomyces bambusae.</title>
        <authorList>
            <person name="Bansal K."/>
            <person name="Choksket S."/>
            <person name="Korpole S."/>
            <person name="Patil P.B."/>
        </authorList>
    </citation>
    <scope>NUCLEOTIDE SEQUENCE [LARGE SCALE GENOMIC DNA]</scope>
    <source>
        <strain evidence="3 4">SK60</strain>
    </source>
</reference>
<dbReference type="RefSeq" id="WP_219664338.1">
    <property type="nucleotide sequence ID" value="NZ_WTFF01000004.1"/>
</dbReference>
<protein>
    <submittedName>
        <fullName evidence="3">Uncharacterized protein</fullName>
    </submittedName>
</protein>
<feature type="transmembrane region" description="Helical" evidence="2">
    <location>
        <begin position="42"/>
        <end position="60"/>
    </location>
</feature>
<comment type="caution">
    <text evidence="3">The sequence shown here is derived from an EMBL/GenBank/DDBJ whole genome shotgun (WGS) entry which is preliminary data.</text>
</comment>
<evidence type="ECO:0000256" key="1">
    <source>
        <dbReference type="SAM" id="MobiDB-lite"/>
    </source>
</evidence>
<keyword evidence="2" id="KW-0812">Transmembrane</keyword>
<dbReference type="EMBL" id="WTFF01000004">
    <property type="protein sequence ID" value="MBW5480572.1"/>
    <property type="molecule type" value="Genomic_DNA"/>
</dbReference>
<name>A0ABS6YYK3_9ACTN</name>
<keyword evidence="2" id="KW-0472">Membrane</keyword>
<gene>
    <name evidence="3" type="ORF">GPJ59_01300</name>
</gene>
<evidence type="ECO:0000313" key="4">
    <source>
        <dbReference type="Proteomes" id="UP000812013"/>
    </source>
</evidence>
<feature type="transmembrane region" description="Helical" evidence="2">
    <location>
        <begin position="72"/>
        <end position="90"/>
    </location>
</feature>
<evidence type="ECO:0000256" key="2">
    <source>
        <dbReference type="SAM" id="Phobius"/>
    </source>
</evidence>
<proteinExistence type="predicted"/>
<feature type="transmembrane region" description="Helical" evidence="2">
    <location>
        <begin position="159"/>
        <end position="178"/>
    </location>
</feature>
<accession>A0ABS6YYK3</accession>
<sequence>MAQAHLLGIATPETPVGSTTGRAARRKEHTRQARRRSLSARYLGYVGYFVGAGLISGAVVHHPLDPDRYTRIALYGAGVFLAATILNEFLLTRERPGPARMLTVIVASLMLSFGIGMLSGGLQHFDDFPARGAVLVPTGLVVSFVAFVVKDPDTPARRIFGLVGLAVLLTAALTFYGLRELAASMETGPGGGHSHGTAEETGHDEHAPATQPAPAATTSPSAGAPAPARSAPSQPTPRGSVAGDGHAHGH</sequence>
<evidence type="ECO:0000313" key="3">
    <source>
        <dbReference type="EMBL" id="MBW5480572.1"/>
    </source>
</evidence>
<feature type="compositionally biased region" description="Low complexity" evidence="1">
    <location>
        <begin position="208"/>
        <end position="238"/>
    </location>
</feature>
<feature type="region of interest" description="Disordered" evidence="1">
    <location>
        <begin position="11"/>
        <end position="35"/>
    </location>
</feature>
<feature type="compositionally biased region" description="Basic and acidic residues" evidence="1">
    <location>
        <begin position="196"/>
        <end position="207"/>
    </location>
</feature>
<feature type="transmembrane region" description="Helical" evidence="2">
    <location>
        <begin position="102"/>
        <end position="122"/>
    </location>
</feature>
<keyword evidence="2" id="KW-1133">Transmembrane helix</keyword>
<keyword evidence="4" id="KW-1185">Reference proteome</keyword>